<dbReference type="PRINTS" id="PR00783">
    <property type="entry name" value="MINTRINSICP"/>
</dbReference>
<evidence type="ECO:0000256" key="6">
    <source>
        <dbReference type="RuleBase" id="RU000477"/>
    </source>
</evidence>
<comment type="subcellular location">
    <subcellularLocation>
        <location evidence="1">Membrane</location>
        <topology evidence="1">Multi-pass membrane protein</topology>
    </subcellularLocation>
</comment>
<organism evidence="8 9">
    <name type="scientific">Solitalea koreensis</name>
    <dbReference type="NCBI Taxonomy" id="543615"/>
    <lineage>
        <taxon>Bacteria</taxon>
        <taxon>Pseudomonadati</taxon>
        <taxon>Bacteroidota</taxon>
        <taxon>Sphingobacteriia</taxon>
        <taxon>Sphingobacteriales</taxon>
        <taxon>Sphingobacteriaceae</taxon>
        <taxon>Solitalea</taxon>
    </lineage>
</organism>
<gene>
    <name evidence="8" type="ORF">SAMN06265350_10643</name>
</gene>
<proteinExistence type="inferred from homology"/>
<feature type="transmembrane region" description="Helical" evidence="7">
    <location>
        <begin position="87"/>
        <end position="111"/>
    </location>
</feature>
<accession>A0A521D7Z5</accession>
<dbReference type="Gene3D" id="1.20.1080.10">
    <property type="entry name" value="Glycerol uptake facilitator protein"/>
    <property type="match status" value="1"/>
</dbReference>
<feature type="transmembrane region" description="Helical" evidence="7">
    <location>
        <begin position="145"/>
        <end position="167"/>
    </location>
</feature>
<dbReference type="Pfam" id="PF00230">
    <property type="entry name" value="MIP"/>
    <property type="match status" value="1"/>
</dbReference>
<dbReference type="InterPro" id="IPR023271">
    <property type="entry name" value="Aquaporin-like"/>
</dbReference>
<dbReference type="AlphaFoldDB" id="A0A521D7Z5"/>
<dbReference type="PANTHER" id="PTHR45724:SF13">
    <property type="entry name" value="AQUAPORIN NIP1-1-RELATED"/>
    <property type="match status" value="1"/>
</dbReference>
<protein>
    <submittedName>
        <fullName evidence="8">Aquaporin Z</fullName>
    </submittedName>
</protein>
<evidence type="ECO:0000256" key="4">
    <source>
        <dbReference type="ARBA" id="ARBA00022989"/>
    </source>
</evidence>
<dbReference type="InterPro" id="IPR022357">
    <property type="entry name" value="MIP_CS"/>
</dbReference>
<dbReference type="PANTHER" id="PTHR45724">
    <property type="entry name" value="AQUAPORIN NIP2-1"/>
    <property type="match status" value="1"/>
</dbReference>
<dbReference type="GO" id="GO:0016020">
    <property type="term" value="C:membrane"/>
    <property type="evidence" value="ECO:0007669"/>
    <property type="project" value="UniProtKB-SubCell"/>
</dbReference>
<dbReference type="RefSeq" id="WP_142603959.1">
    <property type="nucleotide sequence ID" value="NZ_FXSZ01000006.1"/>
</dbReference>
<dbReference type="EMBL" id="FXSZ01000006">
    <property type="protein sequence ID" value="SMO67813.1"/>
    <property type="molecule type" value="Genomic_DNA"/>
</dbReference>
<feature type="transmembrane region" description="Helical" evidence="7">
    <location>
        <begin position="117"/>
        <end position="138"/>
    </location>
</feature>
<evidence type="ECO:0000256" key="2">
    <source>
        <dbReference type="ARBA" id="ARBA00022448"/>
    </source>
</evidence>
<dbReference type="InterPro" id="IPR000425">
    <property type="entry name" value="MIP"/>
</dbReference>
<dbReference type="PROSITE" id="PS00221">
    <property type="entry name" value="MIP"/>
    <property type="match status" value="1"/>
</dbReference>
<dbReference type="GO" id="GO:0015267">
    <property type="term" value="F:channel activity"/>
    <property type="evidence" value="ECO:0007669"/>
    <property type="project" value="InterPro"/>
</dbReference>
<keyword evidence="9" id="KW-1185">Reference proteome</keyword>
<sequence length="211" mass="22069">MKKYLAELIGTFCLVFCGTGAITINEVTVGSVTHMGIAITFGLIVMAMIYAFGEVSGSHINPAVTLSLAVGGHFEWRETVPYITSQLTGALIASLALKVLFPSSLLLGATLPANATLQSFILEIILTFMLMLTVLLVSGSKNNQFTGLAVGGVVLLEAMFAGPICGASMNPARSIAPALVSGHMEHLWIYICAPVVGALLATGICKLLGKR</sequence>
<feature type="transmembrane region" description="Helical" evidence="7">
    <location>
        <begin position="31"/>
        <end position="52"/>
    </location>
</feature>
<keyword evidence="3 6" id="KW-0812">Transmembrane</keyword>
<comment type="similarity">
    <text evidence="6">Belongs to the MIP/aquaporin (TC 1.A.8) family.</text>
</comment>
<evidence type="ECO:0000313" key="9">
    <source>
        <dbReference type="Proteomes" id="UP000315971"/>
    </source>
</evidence>
<dbReference type="OrthoDB" id="9807293at2"/>
<dbReference type="Proteomes" id="UP000315971">
    <property type="component" value="Unassembled WGS sequence"/>
</dbReference>
<evidence type="ECO:0000256" key="5">
    <source>
        <dbReference type="ARBA" id="ARBA00023136"/>
    </source>
</evidence>
<evidence type="ECO:0000256" key="1">
    <source>
        <dbReference type="ARBA" id="ARBA00004141"/>
    </source>
</evidence>
<evidence type="ECO:0000256" key="7">
    <source>
        <dbReference type="SAM" id="Phobius"/>
    </source>
</evidence>
<keyword evidence="5 7" id="KW-0472">Membrane</keyword>
<name>A0A521D7Z5_9SPHI</name>
<keyword evidence="4 7" id="KW-1133">Transmembrane helix</keyword>
<dbReference type="SUPFAM" id="SSF81338">
    <property type="entry name" value="Aquaporin-like"/>
    <property type="match status" value="1"/>
</dbReference>
<evidence type="ECO:0000256" key="3">
    <source>
        <dbReference type="ARBA" id="ARBA00022692"/>
    </source>
</evidence>
<keyword evidence="2 6" id="KW-0813">Transport</keyword>
<feature type="transmembrane region" description="Helical" evidence="7">
    <location>
        <begin position="187"/>
        <end position="209"/>
    </location>
</feature>
<reference evidence="8 9" key="1">
    <citation type="submission" date="2017-05" db="EMBL/GenBank/DDBJ databases">
        <authorList>
            <person name="Varghese N."/>
            <person name="Submissions S."/>
        </authorList>
    </citation>
    <scope>NUCLEOTIDE SEQUENCE [LARGE SCALE GENOMIC DNA]</scope>
    <source>
        <strain evidence="8 9">DSM 21342</strain>
    </source>
</reference>
<evidence type="ECO:0000313" key="8">
    <source>
        <dbReference type="EMBL" id="SMO67813.1"/>
    </source>
</evidence>
<dbReference type="InterPro" id="IPR034294">
    <property type="entry name" value="Aquaporin_transptr"/>
</dbReference>